<gene>
    <name evidence="3" type="ORF">ACAOBT_LOCUS29486</name>
</gene>
<keyword evidence="4" id="KW-1185">Reference proteome</keyword>
<keyword evidence="2" id="KW-0732">Signal</keyword>
<evidence type="ECO:0000313" key="3">
    <source>
        <dbReference type="EMBL" id="CAH2007111.1"/>
    </source>
</evidence>
<evidence type="ECO:0000256" key="1">
    <source>
        <dbReference type="SAM" id="Phobius"/>
    </source>
</evidence>
<keyword evidence="1" id="KW-0812">Transmembrane</keyword>
<reference evidence="3" key="1">
    <citation type="submission" date="2022-03" db="EMBL/GenBank/DDBJ databases">
        <authorList>
            <person name="Sayadi A."/>
        </authorList>
    </citation>
    <scope>NUCLEOTIDE SEQUENCE</scope>
</reference>
<dbReference type="AlphaFoldDB" id="A0A9P0M7A6"/>
<feature type="transmembrane region" description="Helical" evidence="1">
    <location>
        <begin position="85"/>
        <end position="103"/>
    </location>
</feature>
<accession>A0A9P0M7A6</accession>
<name>A0A9P0M7A6_ACAOB</name>
<keyword evidence="1" id="KW-1133">Transmembrane helix</keyword>
<evidence type="ECO:0000313" key="4">
    <source>
        <dbReference type="Proteomes" id="UP001152888"/>
    </source>
</evidence>
<sequence>MILAHFQLFTAAIVIIGLVSSSATDPLVGAKAVKGIAKQTAGVAGLAETNEFADEAAIAELWDAVNTVIISIFATIEKFTGLDHAFSQLLSAIILATLTTPLLKLNALTNPGLFIQKVGPITNAILLTLGLIPIVGGLGALQALGYYLGQGFLNLIPPQPYY</sequence>
<dbReference type="Proteomes" id="UP001152888">
    <property type="component" value="Unassembled WGS sequence"/>
</dbReference>
<feature type="chain" id="PRO_5040453974" evidence="2">
    <location>
        <begin position="24"/>
        <end position="162"/>
    </location>
</feature>
<dbReference type="EMBL" id="CAKOFQ010007734">
    <property type="protein sequence ID" value="CAH2007111.1"/>
    <property type="molecule type" value="Genomic_DNA"/>
</dbReference>
<comment type="caution">
    <text evidence="3">The sequence shown here is derived from an EMBL/GenBank/DDBJ whole genome shotgun (WGS) entry which is preliminary data.</text>
</comment>
<proteinExistence type="predicted"/>
<organism evidence="3 4">
    <name type="scientific">Acanthoscelides obtectus</name>
    <name type="common">Bean weevil</name>
    <name type="synonym">Bruchus obtectus</name>
    <dbReference type="NCBI Taxonomy" id="200917"/>
    <lineage>
        <taxon>Eukaryota</taxon>
        <taxon>Metazoa</taxon>
        <taxon>Ecdysozoa</taxon>
        <taxon>Arthropoda</taxon>
        <taxon>Hexapoda</taxon>
        <taxon>Insecta</taxon>
        <taxon>Pterygota</taxon>
        <taxon>Neoptera</taxon>
        <taxon>Endopterygota</taxon>
        <taxon>Coleoptera</taxon>
        <taxon>Polyphaga</taxon>
        <taxon>Cucujiformia</taxon>
        <taxon>Chrysomeloidea</taxon>
        <taxon>Chrysomelidae</taxon>
        <taxon>Bruchinae</taxon>
        <taxon>Bruchini</taxon>
        <taxon>Acanthoscelides</taxon>
    </lineage>
</organism>
<feature type="signal peptide" evidence="2">
    <location>
        <begin position="1"/>
        <end position="23"/>
    </location>
</feature>
<keyword evidence="1" id="KW-0472">Membrane</keyword>
<protein>
    <submittedName>
        <fullName evidence="3">Uncharacterized protein</fullName>
    </submittedName>
</protein>
<feature type="transmembrane region" description="Helical" evidence="1">
    <location>
        <begin position="124"/>
        <end position="148"/>
    </location>
</feature>
<evidence type="ECO:0000256" key="2">
    <source>
        <dbReference type="SAM" id="SignalP"/>
    </source>
</evidence>